<protein>
    <recommendedName>
        <fullName evidence="1">Glutamine amidotransferase domain-containing protein</fullName>
    </recommendedName>
</protein>
<accession>K5UTN6</accession>
<evidence type="ECO:0000313" key="3">
    <source>
        <dbReference type="Proteomes" id="UP000008370"/>
    </source>
</evidence>
<dbReference type="EMBL" id="JH930474">
    <property type="protein sequence ID" value="EKM53291.1"/>
    <property type="molecule type" value="Genomic_DNA"/>
</dbReference>
<dbReference type="InterPro" id="IPR017926">
    <property type="entry name" value="GATASE"/>
</dbReference>
<organism evidence="2 3">
    <name type="scientific">Phanerochaete carnosa (strain HHB-10118-sp)</name>
    <name type="common">White-rot fungus</name>
    <name type="synonym">Peniophora carnosa</name>
    <dbReference type="NCBI Taxonomy" id="650164"/>
    <lineage>
        <taxon>Eukaryota</taxon>
        <taxon>Fungi</taxon>
        <taxon>Dikarya</taxon>
        <taxon>Basidiomycota</taxon>
        <taxon>Agaricomycotina</taxon>
        <taxon>Agaricomycetes</taxon>
        <taxon>Polyporales</taxon>
        <taxon>Phanerochaetaceae</taxon>
        <taxon>Phanerochaete</taxon>
    </lineage>
</organism>
<dbReference type="GO" id="GO:0005634">
    <property type="term" value="C:nucleus"/>
    <property type="evidence" value="ECO:0007669"/>
    <property type="project" value="TreeGrafter"/>
</dbReference>
<dbReference type="CDD" id="cd01741">
    <property type="entry name" value="GATase1_1"/>
    <property type="match status" value="1"/>
</dbReference>
<dbReference type="KEGG" id="pco:PHACADRAFT_259553"/>
<dbReference type="PROSITE" id="PS51273">
    <property type="entry name" value="GATASE_TYPE_1"/>
    <property type="match status" value="1"/>
</dbReference>
<evidence type="ECO:0000259" key="1">
    <source>
        <dbReference type="Pfam" id="PF00117"/>
    </source>
</evidence>
<dbReference type="HOGENOM" id="CLU_054974_0_0_1"/>
<reference evidence="2 3" key="1">
    <citation type="journal article" date="2012" name="BMC Genomics">
        <title>Comparative genomics of the white-rot fungi, Phanerochaete carnosa and P. chrysosporium, to elucidate the genetic basis of the distinct wood types they colonize.</title>
        <authorList>
            <person name="Suzuki H."/>
            <person name="MacDonald J."/>
            <person name="Syed K."/>
            <person name="Salamov A."/>
            <person name="Hori C."/>
            <person name="Aerts A."/>
            <person name="Henrissat B."/>
            <person name="Wiebenga A."/>
            <person name="vanKuyk P.A."/>
            <person name="Barry K."/>
            <person name="Lindquist E."/>
            <person name="LaButti K."/>
            <person name="Lapidus A."/>
            <person name="Lucas S."/>
            <person name="Coutinho P."/>
            <person name="Gong Y."/>
            <person name="Samejima M."/>
            <person name="Mahadevan R."/>
            <person name="Abou-Zaid M."/>
            <person name="de Vries R.P."/>
            <person name="Igarashi K."/>
            <person name="Yadav J.S."/>
            <person name="Grigoriev I.V."/>
            <person name="Master E.R."/>
        </authorList>
    </citation>
    <scope>NUCLEOTIDE SEQUENCE [LARGE SCALE GENOMIC DNA]</scope>
    <source>
        <strain evidence="2 3">HHB-10118-sp</strain>
    </source>
</reference>
<gene>
    <name evidence="2" type="ORF">PHACADRAFT_259553</name>
</gene>
<dbReference type="SUPFAM" id="SSF52317">
    <property type="entry name" value="Class I glutamine amidotransferase-like"/>
    <property type="match status" value="1"/>
</dbReference>
<dbReference type="InterPro" id="IPR044992">
    <property type="entry name" value="ChyE-like"/>
</dbReference>
<dbReference type="PANTHER" id="PTHR42695">
    <property type="entry name" value="GLUTAMINE AMIDOTRANSFERASE YLR126C-RELATED"/>
    <property type="match status" value="1"/>
</dbReference>
<proteinExistence type="predicted"/>
<dbReference type="GeneID" id="18917451"/>
<keyword evidence="3" id="KW-1185">Reference proteome</keyword>
<dbReference type="RefSeq" id="XP_007397983.1">
    <property type="nucleotide sequence ID" value="XM_007397921.1"/>
</dbReference>
<dbReference type="OrthoDB" id="92161at2759"/>
<dbReference type="Pfam" id="PF00117">
    <property type="entry name" value="GATase"/>
    <property type="match status" value="1"/>
</dbReference>
<dbReference type="GO" id="GO:0005829">
    <property type="term" value="C:cytosol"/>
    <property type="evidence" value="ECO:0007669"/>
    <property type="project" value="TreeGrafter"/>
</dbReference>
<dbReference type="AlphaFoldDB" id="K5UTN6"/>
<dbReference type="PANTHER" id="PTHR42695:SF5">
    <property type="entry name" value="GLUTAMINE AMIDOTRANSFERASE YLR126C-RELATED"/>
    <property type="match status" value="1"/>
</dbReference>
<dbReference type="InParanoid" id="K5UTN6"/>
<dbReference type="Proteomes" id="UP000008370">
    <property type="component" value="Unassembled WGS sequence"/>
</dbReference>
<dbReference type="STRING" id="650164.K5UTN6"/>
<dbReference type="FunCoup" id="K5UTN6">
    <property type="interactions" value="232"/>
</dbReference>
<sequence>MDSYDVRNKMEYPEDIDRYSAIVMTGSAASAYENLEWINQLVAYIASVAETKPNVKLIGICFGHQIIGRALGEDCVPNGGIWEVGPIPIQLTETSKELFGGLHELNIQQMHRDHIPEVPACCELLASSPICKNQGFVRYAPGALSRTPKDIQIFTVQGHPEFTENIVRKIIDVRLSTGVIDQATADSARQRAKWRNDGVGVIGKAIWQILGATPLKVNEDM</sequence>
<dbReference type="InterPro" id="IPR029062">
    <property type="entry name" value="Class_I_gatase-like"/>
</dbReference>
<dbReference type="Gene3D" id="3.40.50.880">
    <property type="match status" value="1"/>
</dbReference>
<evidence type="ECO:0000313" key="2">
    <source>
        <dbReference type="EMBL" id="EKM53291.1"/>
    </source>
</evidence>
<feature type="domain" description="Glutamine amidotransferase" evidence="1">
    <location>
        <begin position="14"/>
        <end position="164"/>
    </location>
</feature>
<name>K5UTN6_PHACS</name>